<dbReference type="GeneID" id="90606896"/>
<protein>
    <recommendedName>
        <fullName evidence="4">Ketoreductase domain-containing protein</fullName>
    </recommendedName>
</protein>
<dbReference type="GO" id="GO:0016020">
    <property type="term" value="C:membrane"/>
    <property type="evidence" value="ECO:0007669"/>
    <property type="project" value="TreeGrafter"/>
</dbReference>
<feature type="domain" description="Ketoreductase" evidence="4">
    <location>
        <begin position="9"/>
        <end position="189"/>
    </location>
</feature>
<evidence type="ECO:0000256" key="2">
    <source>
        <dbReference type="ARBA" id="ARBA00023002"/>
    </source>
</evidence>
<dbReference type="InterPro" id="IPR057326">
    <property type="entry name" value="KR_dom"/>
</dbReference>
<dbReference type="GO" id="GO:0016616">
    <property type="term" value="F:oxidoreductase activity, acting on the CH-OH group of donors, NAD or NADP as acceptor"/>
    <property type="evidence" value="ECO:0007669"/>
    <property type="project" value="UniProtKB-ARBA"/>
</dbReference>
<dbReference type="PANTHER" id="PTHR44196:SF1">
    <property type="entry name" value="DEHYDROGENASE_REDUCTASE SDR FAMILY MEMBER 7B"/>
    <property type="match status" value="1"/>
</dbReference>
<dbReference type="InterPro" id="IPR020904">
    <property type="entry name" value="Sc_DH/Rdtase_CS"/>
</dbReference>
<dbReference type="SMART" id="SM00822">
    <property type="entry name" value="PKS_KR"/>
    <property type="match status" value="1"/>
</dbReference>
<comment type="caution">
    <text evidence="5">The sequence shown here is derived from an EMBL/GenBank/DDBJ whole genome shotgun (WGS) entry which is preliminary data.</text>
</comment>
<dbReference type="InterPro" id="IPR002347">
    <property type="entry name" value="SDR_fam"/>
</dbReference>
<comment type="similarity">
    <text evidence="1 3">Belongs to the short-chain dehydrogenases/reductases (SDR) family.</text>
</comment>
<evidence type="ECO:0000259" key="4">
    <source>
        <dbReference type="SMART" id="SM00822"/>
    </source>
</evidence>
<dbReference type="PROSITE" id="PS00061">
    <property type="entry name" value="ADH_SHORT"/>
    <property type="match status" value="1"/>
</dbReference>
<dbReference type="RefSeq" id="WP_099258701.1">
    <property type="nucleotide sequence ID" value="NZ_NIZW01000001.1"/>
</dbReference>
<evidence type="ECO:0000256" key="1">
    <source>
        <dbReference type="ARBA" id="ARBA00006484"/>
    </source>
</evidence>
<evidence type="ECO:0000313" key="6">
    <source>
        <dbReference type="Proteomes" id="UP000225740"/>
    </source>
</evidence>
<organism evidence="5 6">
    <name type="scientific">Rhodopirellula bahusiensis</name>
    <dbReference type="NCBI Taxonomy" id="2014065"/>
    <lineage>
        <taxon>Bacteria</taxon>
        <taxon>Pseudomonadati</taxon>
        <taxon>Planctomycetota</taxon>
        <taxon>Planctomycetia</taxon>
        <taxon>Pirellulales</taxon>
        <taxon>Pirellulaceae</taxon>
        <taxon>Rhodopirellula</taxon>
    </lineage>
</organism>
<dbReference type="AlphaFoldDB" id="A0A2G1WD73"/>
<dbReference type="Proteomes" id="UP000225740">
    <property type="component" value="Unassembled WGS sequence"/>
</dbReference>
<dbReference type="FunFam" id="3.40.50.720:FF:000047">
    <property type="entry name" value="NADP-dependent L-serine/L-allo-threonine dehydrogenase"/>
    <property type="match status" value="1"/>
</dbReference>
<dbReference type="Gene3D" id="3.40.50.720">
    <property type="entry name" value="NAD(P)-binding Rossmann-like Domain"/>
    <property type="match status" value="1"/>
</dbReference>
<dbReference type="PRINTS" id="PR00080">
    <property type="entry name" value="SDRFAMILY"/>
</dbReference>
<reference evidence="5 6" key="1">
    <citation type="submission" date="2017-06" db="EMBL/GenBank/DDBJ databases">
        <title>Description of Rhodopirellula bahusiensis sp. nov.</title>
        <authorList>
            <person name="Kizina J."/>
            <person name="Harder J."/>
        </authorList>
    </citation>
    <scope>NUCLEOTIDE SEQUENCE [LARGE SCALE GENOMIC DNA]</scope>
    <source>
        <strain evidence="5 6">SWK21</strain>
    </source>
</reference>
<keyword evidence="2" id="KW-0560">Oxidoreductase</keyword>
<accession>A0A2G1WD73</accession>
<sequence>MSQSPLNGHVAIITGASSGIGVGVARELHSAGMRLVLTARRVEKLESLASELGDCEVVAIDIADEAAPQRLVACAMERFGRLDVVFNSAGIMHAGKIEDVDIDQMCRMVKVNVEAATRMAYTAVKHFKQAGSGHLINVSSILGTKVRPGTGVYAGTKYAIEALSEALRMEVAKTGVKVSVIEPGVVETELQNHFPVHPKEVLGIANPLLPADIARCVRFVLEQPAHVRIPVMMVIPGEQAM</sequence>
<dbReference type="SUPFAM" id="SSF51735">
    <property type="entry name" value="NAD(P)-binding Rossmann-fold domains"/>
    <property type="match status" value="1"/>
</dbReference>
<evidence type="ECO:0000256" key="3">
    <source>
        <dbReference type="RuleBase" id="RU000363"/>
    </source>
</evidence>
<keyword evidence="6" id="KW-1185">Reference proteome</keyword>
<dbReference type="OrthoDB" id="9803333at2"/>
<dbReference type="PRINTS" id="PR00081">
    <property type="entry name" value="GDHRDH"/>
</dbReference>
<dbReference type="EMBL" id="NIZW01000001">
    <property type="protein sequence ID" value="PHQ37002.1"/>
    <property type="molecule type" value="Genomic_DNA"/>
</dbReference>
<proteinExistence type="inferred from homology"/>
<dbReference type="Pfam" id="PF00106">
    <property type="entry name" value="adh_short"/>
    <property type="match status" value="1"/>
</dbReference>
<name>A0A2G1WD73_9BACT</name>
<dbReference type="InterPro" id="IPR036291">
    <property type="entry name" value="NAD(P)-bd_dom_sf"/>
</dbReference>
<gene>
    <name evidence="5" type="ORF">CEE69_01095</name>
</gene>
<dbReference type="PANTHER" id="PTHR44196">
    <property type="entry name" value="DEHYDROGENASE/REDUCTASE SDR FAMILY MEMBER 7B"/>
    <property type="match status" value="1"/>
</dbReference>
<evidence type="ECO:0000313" key="5">
    <source>
        <dbReference type="EMBL" id="PHQ37002.1"/>
    </source>
</evidence>